<dbReference type="SUPFAM" id="SSF75005">
    <property type="entry name" value="Arabinanase/levansucrase/invertase"/>
    <property type="match status" value="1"/>
</dbReference>
<protein>
    <submittedName>
        <fullName evidence="8">Glycoside hydrolase family 32 protein</fullName>
    </submittedName>
</protein>
<dbReference type="InterPro" id="IPR013320">
    <property type="entry name" value="ConA-like_dom_sf"/>
</dbReference>
<dbReference type="EMBL" id="QOUX01000026">
    <property type="protein sequence ID" value="RXJ02195.1"/>
    <property type="molecule type" value="Genomic_DNA"/>
</dbReference>
<dbReference type="PANTHER" id="PTHR42800">
    <property type="entry name" value="EXOINULINASE INUD (AFU_ORTHOLOGUE AFUA_5G00480)"/>
    <property type="match status" value="1"/>
</dbReference>
<evidence type="ECO:0000256" key="3">
    <source>
        <dbReference type="ARBA" id="ARBA00023277"/>
    </source>
</evidence>
<keyword evidence="3" id="KW-0119">Carbohydrate metabolism</keyword>
<evidence type="ECO:0000256" key="4">
    <source>
        <dbReference type="ARBA" id="ARBA00023295"/>
    </source>
</evidence>
<proteinExistence type="inferred from homology"/>
<dbReference type="AlphaFoldDB" id="A0A4Q0VX40"/>
<dbReference type="SMART" id="SM00640">
    <property type="entry name" value="Glyco_32"/>
    <property type="match status" value="1"/>
</dbReference>
<keyword evidence="2 5" id="KW-0378">Hydrolase</keyword>
<dbReference type="Gene3D" id="2.115.10.20">
    <property type="entry name" value="Glycosyl hydrolase domain, family 43"/>
    <property type="match status" value="1"/>
</dbReference>
<dbReference type="GO" id="GO:0004575">
    <property type="term" value="F:sucrose alpha-glucosidase activity"/>
    <property type="evidence" value="ECO:0007669"/>
    <property type="project" value="TreeGrafter"/>
</dbReference>
<dbReference type="PROSITE" id="PS00609">
    <property type="entry name" value="GLYCOSYL_HYDROL_F32"/>
    <property type="match status" value="1"/>
</dbReference>
<sequence length="503" mass="57712">MYIVRSDIMAFTKGMEQKTTYYTERYRPQFHFTPEANWMNDPNGMVYYEGEYHLFYQYHPHSLKWGPMHWGHAISRDMVHWEHLPIGLEPDELGTIFSGSAVVDWNDTSGLFQGKSGLVAIFTHTKDELQRQSIAYSHDKGRTWIKYAGNPVIENLGIKDFRDPKVFWHEETNRWVMVLAAGQKVMFYSSTNLLKWEFVSEFGSCDGAHGGVWECPDLFELPVDGNPNQKKWVLQVDLGDGSVAGGSGGQYFLGTFDGKTFLNDHAPSEILWLDYGKDFYATQSFSDIPEEDGRRIWMAWMSNWKYANDVPTFPWRSAMSFPREVELKTMSDGQVKLVQKPIREIETIRTEIVKIANEVGRECDNLLADVQETLFEIEAEIELLTASEFGFKLRKSGMEQETLVGYDVEKQVLVVDRDCSGEHDFSEHFKGSNIVNLPLTNGMLKLRILVDTSSVEVFANEGEIALTNLIFPDKEGQDVELYVKGGEVNVISLNLYRLKTTWR</sequence>
<dbReference type="InterPro" id="IPR018053">
    <property type="entry name" value="Glyco_hydro_32_AS"/>
</dbReference>
<dbReference type="OrthoDB" id="9759709at2"/>
<comment type="caution">
    <text evidence="8">The sequence shown here is derived from an EMBL/GenBank/DDBJ whole genome shotgun (WGS) entry which is preliminary data.</text>
</comment>
<keyword evidence="9" id="KW-1185">Reference proteome</keyword>
<evidence type="ECO:0000259" key="6">
    <source>
        <dbReference type="Pfam" id="PF00251"/>
    </source>
</evidence>
<dbReference type="GO" id="GO:0005737">
    <property type="term" value="C:cytoplasm"/>
    <property type="evidence" value="ECO:0007669"/>
    <property type="project" value="TreeGrafter"/>
</dbReference>
<name>A0A4Q0VX40_9BACI</name>
<dbReference type="InterPro" id="IPR001362">
    <property type="entry name" value="Glyco_hydro_32"/>
</dbReference>
<feature type="domain" description="Glycosyl hydrolase family 32 N-terminal" evidence="6">
    <location>
        <begin position="31"/>
        <end position="341"/>
    </location>
</feature>
<evidence type="ECO:0000313" key="8">
    <source>
        <dbReference type="EMBL" id="RXJ02195.1"/>
    </source>
</evidence>
<dbReference type="Gene3D" id="2.60.120.560">
    <property type="entry name" value="Exo-inulinase, domain 1"/>
    <property type="match status" value="1"/>
</dbReference>
<gene>
    <name evidence="8" type="ORF">DS745_07320</name>
</gene>
<dbReference type="CDD" id="cd18622">
    <property type="entry name" value="GH32_Inu-like"/>
    <property type="match status" value="1"/>
</dbReference>
<dbReference type="InterPro" id="IPR013189">
    <property type="entry name" value="Glyco_hydro_32_C"/>
</dbReference>
<evidence type="ECO:0000256" key="1">
    <source>
        <dbReference type="ARBA" id="ARBA00009902"/>
    </source>
</evidence>
<dbReference type="PANTHER" id="PTHR42800:SF1">
    <property type="entry name" value="EXOINULINASE INUD (AFU_ORTHOLOGUE AFUA_5G00480)"/>
    <property type="match status" value="1"/>
</dbReference>
<dbReference type="InterPro" id="IPR023296">
    <property type="entry name" value="Glyco_hydro_beta-prop_sf"/>
</dbReference>
<evidence type="ECO:0000259" key="7">
    <source>
        <dbReference type="Pfam" id="PF08244"/>
    </source>
</evidence>
<feature type="domain" description="Glycosyl hydrolase family 32 C-terminal" evidence="7">
    <location>
        <begin position="344"/>
        <end position="496"/>
    </location>
</feature>
<dbReference type="SUPFAM" id="SSF49899">
    <property type="entry name" value="Concanavalin A-like lectins/glucanases"/>
    <property type="match status" value="1"/>
</dbReference>
<keyword evidence="4 5" id="KW-0326">Glycosidase</keyword>
<organism evidence="8 9">
    <name type="scientific">Anaerobacillus alkaliphilus</name>
    <dbReference type="NCBI Taxonomy" id="1548597"/>
    <lineage>
        <taxon>Bacteria</taxon>
        <taxon>Bacillati</taxon>
        <taxon>Bacillota</taxon>
        <taxon>Bacilli</taxon>
        <taxon>Bacillales</taxon>
        <taxon>Bacillaceae</taxon>
        <taxon>Anaerobacillus</taxon>
    </lineage>
</organism>
<comment type="similarity">
    <text evidence="1 5">Belongs to the glycosyl hydrolase 32 family.</text>
</comment>
<dbReference type="Proteomes" id="UP000290649">
    <property type="component" value="Unassembled WGS sequence"/>
</dbReference>
<dbReference type="Pfam" id="PF00251">
    <property type="entry name" value="Glyco_hydro_32N"/>
    <property type="match status" value="1"/>
</dbReference>
<evidence type="ECO:0000256" key="5">
    <source>
        <dbReference type="RuleBase" id="RU362110"/>
    </source>
</evidence>
<dbReference type="GO" id="GO:0005987">
    <property type="term" value="P:sucrose catabolic process"/>
    <property type="evidence" value="ECO:0007669"/>
    <property type="project" value="TreeGrafter"/>
</dbReference>
<evidence type="ECO:0000313" key="9">
    <source>
        <dbReference type="Proteomes" id="UP000290649"/>
    </source>
</evidence>
<dbReference type="InterPro" id="IPR013148">
    <property type="entry name" value="Glyco_hydro_32_N"/>
</dbReference>
<reference evidence="8 9" key="1">
    <citation type="journal article" date="2019" name="Int. J. Syst. Evol. Microbiol.">
        <title>Anaerobacillus alkaliphilus sp. nov., a novel alkaliphilic and moderately halophilic bacterium.</title>
        <authorList>
            <person name="Borsodi A.K."/>
            <person name="Aszalos J.M."/>
            <person name="Bihari P."/>
            <person name="Nagy I."/>
            <person name="Schumann P."/>
            <person name="Sproer C."/>
            <person name="Kovacs A.L."/>
            <person name="Boka K."/>
            <person name="Dobosy P."/>
            <person name="Ovari M."/>
            <person name="Szili-Kovacs T."/>
            <person name="Toth E."/>
        </authorList>
    </citation>
    <scope>NUCLEOTIDE SEQUENCE [LARGE SCALE GENOMIC DNA]</scope>
    <source>
        <strain evidence="8 9">B16-10</strain>
    </source>
</reference>
<accession>A0A4Q0VX40</accession>
<dbReference type="FunFam" id="2.115.10.20:FF:000003">
    <property type="entry name" value="Levanbiose-producing levanase"/>
    <property type="match status" value="1"/>
</dbReference>
<evidence type="ECO:0000256" key="2">
    <source>
        <dbReference type="ARBA" id="ARBA00022801"/>
    </source>
</evidence>
<dbReference type="Pfam" id="PF08244">
    <property type="entry name" value="Glyco_hydro_32C"/>
    <property type="match status" value="1"/>
</dbReference>